<keyword evidence="2" id="KW-0378">Hydrolase</keyword>
<accession>A0A932A6L3</accession>
<dbReference type="Proteomes" id="UP000779809">
    <property type="component" value="Unassembled WGS sequence"/>
</dbReference>
<dbReference type="PANTHER" id="PTHR43174:SF3">
    <property type="entry name" value="UDP-N-ACETYLGLUCOSAMINE 2-EPIMERASE"/>
    <property type="match status" value="1"/>
</dbReference>
<dbReference type="PANTHER" id="PTHR43174">
    <property type="entry name" value="UDP-N-ACETYLGLUCOSAMINE 2-EPIMERASE"/>
    <property type="match status" value="1"/>
</dbReference>
<dbReference type="CDD" id="cd03786">
    <property type="entry name" value="GTB_UDP-GlcNAc_2-Epimerase"/>
    <property type="match status" value="1"/>
</dbReference>
<dbReference type="Gene3D" id="3.40.50.2000">
    <property type="entry name" value="Glycogen Phosphorylase B"/>
    <property type="match status" value="2"/>
</dbReference>
<dbReference type="GO" id="GO:0004553">
    <property type="term" value="F:hydrolase activity, hydrolyzing O-glycosyl compounds"/>
    <property type="evidence" value="ECO:0007669"/>
    <property type="project" value="InterPro"/>
</dbReference>
<dbReference type="NCBIfam" id="TIGR03568">
    <property type="entry name" value="NeuC_NnaA"/>
    <property type="match status" value="1"/>
</dbReference>
<protein>
    <submittedName>
        <fullName evidence="2">UDP-N-acetylglucosamine 2-epimerase (Hydrolyzing)</fullName>
        <ecNumber evidence="2">3.2.1.183</ecNumber>
    </submittedName>
</protein>
<sequence length="392" mass="41692">MRTIGVVTGGRADYGILLPVLRAIQREPALALRLYVTGMHLAAEYGNTVQQIEADGIPIAERVPIGLTSDTPAGIAHSMALALAGFGKLFERAQPDILLVLGDRFEVLAAAAAATPFTIPIAHIGGGQITEGAIDDAMRHAITKLSHLHFVATAPDRDRVLQMGEQPWRVHLTGDPGLDHLHTLTFLSRAELERLIGLELLPAPLLVTFHPETLDYANTSLHVAELLAALENSERPIVFTAPNADTSGRTVRSAIEAFVAAHPRSKLVPSLGTQAYLSLMKLAAAMVGNSSSGIIEAASFELPVVDIGDRQRGRIHGKNVIHAAAMRSAIFAAIAKVLALGFRAALKGMRNPYGDGDSAEKIARVLLTATAGRDLLIKSFADLPTTAREAAR</sequence>
<dbReference type="InterPro" id="IPR003331">
    <property type="entry name" value="UDP_GlcNAc_Epimerase_2_dom"/>
</dbReference>
<dbReference type="InterPro" id="IPR020004">
    <property type="entry name" value="UDP-GlcNAc_Epase"/>
</dbReference>
<name>A0A932A6L3_9BACT</name>
<reference evidence="2" key="1">
    <citation type="submission" date="2020-07" db="EMBL/GenBank/DDBJ databases">
        <title>Huge and variable diversity of episymbiotic CPR bacteria and DPANN archaea in groundwater ecosystems.</title>
        <authorList>
            <person name="He C.Y."/>
            <person name="Keren R."/>
            <person name="Whittaker M."/>
            <person name="Farag I.F."/>
            <person name="Doudna J."/>
            <person name="Cate J.H.D."/>
            <person name="Banfield J.F."/>
        </authorList>
    </citation>
    <scope>NUCLEOTIDE SEQUENCE</scope>
    <source>
        <strain evidence="2">NC_groundwater_580_Pr5_B-0.1um_64_19</strain>
    </source>
</reference>
<dbReference type="GO" id="GO:0006047">
    <property type="term" value="P:UDP-N-acetylglucosamine metabolic process"/>
    <property type="evidence" value="ECO:0007669"/>
    <property type="project" value="InterPro"/>
</dbReference>
<dbReference type="EC" id="3.2.1.183" evidence="2"/>
<evidence type="ECO:0000313" key="3">
    <source>
        <dbReference type="Proteomes" id="UP000779809"/>
    </source>
</evidence>
<evidence type="ECO:0000313" key="2">
    <source>
        <dbReference type="EMBL" id="MBI2677660.1"/>
    </source>
</evidence>
<dbReference type="AlphaFoldDB" id="A0A932A6L3"/>
<proteinExistence type="predicted"/>
<dbReference type="InterPro" id="IPR029767">
    <property type="entry name" value="WecB-like"/>
</dbReference>
<feature type="domain" description="UDP-N-acetylglucosamine 2-epimerase" evidence="1">
    <location>
        <begin position="22"/>
        <end position="366"/>
    </location>
</feature>
<comment type="caution">
    <text evidence="2">The sequence shown here is derived from an EMBL/GenBank/DDBJ whole genome shotgun (WGS) entry which is preliminary data.</text>
</comment>
<organism evidence="2 3">
    <name type="scientific">Candidatus Korobacter versatilis</name>
    <dbReference type="NCBI Taxonomy" id="658062"/>
    <lineage>
        <taxon>Bacteria</taxon>
        <taxon>Pseudomonadati</taxon>
        <taxon>Acidobacteriota</taxon>
        <taxon>Terriglobia</taxon>
        <taxon>Terriglobales</taxon>
        <taxon>Candidatus Korobacteraceae</taxon>
        <taxon>Candidatus Korobacter</taxon>
    </lineage>
</organism>
<keyword evidence="2" id="KW-0326">Glycosidase</keyword>
<evidence type="ECO:0000259" key="1">
    <source>
        <dbReference type="Pfam" id="PF02350"/>
    </source>
</evidence>
<dbReference type="Pfam" id="PF02350">
    <property type="entry name" value="Epimerase_2"/>
    <property type="match status" value="1"/>
</dbReference>
<dbReference type="EMBL" id="JACPNR010000004">
    <property type="protein sequence ID" value="MBI2677660.1"/>
    <property type="molecule type" value="Genomic_DNA"/>
</dbReference>
<dbReference type="SUPFAM" id="SSF53756">
    <property type="entry name" value="UDP-Glycosyltransferase/glycogen phosphorylase"/>
    <property type="match status" value="1"/>
</dbReference>
<gene>
    <name evidence="2" type="primary">neuC</name>
    <name evidence="2" type="ORF">HYX28_02650</name>
</gene>